<dbReference type="RefSeq" id="WP_077925251.1">
    <property type="nucleotide sequence ID" value="NZ_BAABKE010000003.1"/>
</dbReference>
<dbReference type="PANTHER" id="PTHR48465">
    <property type="entry name" value="PROTEIN SSUH2 HOMOLOG"/>
    <property type="match status" value="1"/>
</dbReference>
<evidence type="ECO:0008006" key="4">
    <source>
        <dbReference type="Google" id="ProtNLM"/>
    </source>
</evidence>
<evidence type="ECO:0000256" key="1">
    <source>
        <dbReference type="SAM" id="Phobius"/>
    </source>
</evidence>
<keyword evidence="3" id="KW-1185">Reference proteome</keyword>
<feature type="transmembrane region" description="Helical" evidence="1">
    <location>
        <begin position="511"/>
        <end position="529"/>
    </location>
</feature>
<dbReference type="PANTHER" id="PTHR48465:SF1">
    <property type="entry name" value="PROTEIN SSUH2 HOMOLOG"/>
    <property type="match status" value="1"/>
</dbReference>
<feature type="transmembrane region" description="Helical" evidence="1">
    <location>
        <begin position="405"/>
        <end position="425"/>
    </location>
</feature>
<name>A0ABP9MPP4_9GAMM</name>
<organism evidence="2 3">
    <name type="scientific">Wohlfahrtiimonas larvae</name>
    <dbReference type="NCBI Taxonomy" id="1157986"/>
    <lineage>
        <taxon>Bacteria</taxon>
        <taxon>Pseudomonadati</taxon>
        <taxon>Pseudomonadota</taxon>
        <taxon>Gammaproteobacteria</taxon>
        <taxon>Cardiobacteriales</taxon>
        <taxon>Ignatzschineriaceae</taxon>
        <taxon>Wohlfahrtiimonas</taxon>
    </lineage>
</organism>
<feature type="transmembrane region" description="Helical" evidence="1">
    <location>
        <begin position="461"/>
        <end position="479"/>
    </location>
</feature>
<keyword evidence="1" id="KW-0472">Membrane</keyword>
<dbReference type="InterPro" id="IPR052789">
    <property type="entry name" value="SSUH2_homolog"/>
</dbReference>
<keyword evidence="1" id="KW-0812">Transmembrane</keyword>
<evidence type="ECO:0000313" key="3">
    <source>
        <dbReference type="Proteomes" id="UP001500631"/>
    </source>
</evidence>
<keyword evidence="1" id="KW-1133">Transmembrane helix</keyword>
<gene>
    <name evidence="2" type="ORF">GCM10023338_09400</name>
</gene>
<proteinExistence type="predicted"/>
<accession>A0ABP9MPP4</accession>
<dbReference type="Proteomes" id="UP001500631">
    <property type="component" value="Unassembled WGS sequence"/>
</dbReference>
<comment type="caution">
    <text evidence="2">The sequence shown here is derived from an EMBL/GenBank/DDBJ whole genome shotgun (WGS) entry which is preliminary data.</text>
</comment>
<dbReference type="CDD" id="cd10719">
    <property type="entry name" value="DnaJ_zf"/>
    <property type="match status" value="1"/>
</dbReference>
<reference evidence="3" key="1">
    <citation type="journal article" date="2019" name="Int. J. Syst. Evol. Microbiol.">
        <title>The Global Catalogue of Microorganisms (GCM) 10K type strain sequencing project: providing services to taxonomists for standard genome sequencing and annotation.</title>
        <authorList>
            <consortium name="The Broad Institute Genomics Platform"/>
            <consortium name="The Broad Institute Genome Sequencing Center for Infectious Disease"/>
            <person name="Wu L."/>
            <person name="Ma J."/>
        </authorList>
    </citation>
    <scope>NUCLEOTIDE SEQUENCE [LARGE SCALE GENOMIC DNA]</scope>
    <source>
        <strain evidence="3">JCM 18424</strain>
    </source>
</reference>
<evidence type="ECO:0000313" key="2">
    <source>
        <dbReference type="EMBL" id="GAA5097739.1"/>
    </source>
</evidence>
<dbReference type="InterPro" id="IPR001305">
    <property type="entry name" value="HSP_DnaJ_Cys-rich_dom"/>
</dbReference>
<dbReference type="EMBL" id="BAABKE010000003">
    <property type="protein sequence ID" value="GAA5097739.1"/>
    <property type="molecule type" value="Genomic_DNA"/>
</dbReference>
<protein>
    <recommendedName>
        <fullName evidence="4">CR-type domain-containing protein</fullName>
    </recommendedName>
</protein>
<sequence>MTFDKEQYHQHCKQVIDLYIKDSTRLEHFNFNVDLIEAYQYQFDVALTVHLSSRIDSYRRIGTVQANEYTLVYLDHYAYHDALKHHSSAELNRSNALSDVEYRVLTSPYGTLHQAIEVHQYDKNICHTYECDVCHGHGRINCSTCHGSGKSTCGYCSGSGQTQKSRQRHDAYNNQYRTEYYYESCHYCWGSGRSNCSPCHGSGKVQCHTCEGTAYITEVSTIYTVATPKYSLIFPQEDVPKYIPDALYQAGLHNLAQHGNVSLHMHEQYPDILAMQFAYSATMNFARSQSNIKDYHITWILYGDQPQILESSNVLEVLLQKDLDDLIYRGQYLPRSLPFSGFLNTKTIQKFTESEINQIMLEKQCEGKTIPQVREHLQRSVSEEYIAQSSNALLKIITSARRWSLLKWMLLCVVIGYVLYTSQAITELYYAQQYHYSAKVFAFSDDAFKNLSVFFDNLVGMSKYIGLKLLITFYVLFFIRRMYFRSWLKRAGTVRLYWWSNYFSLTVCRRLMPAIVAVLLTFAAIYFAPLTLDASNKVWGLIPADIILDYSMKIQQWLSYLNYLKFF</sequence>